<keyword evidence="13" id="KW-1133">Transmembrane helix</keyword>
<proteinExistence type="inferred from homology"/>
<dbReference type="InterPro" id="IPR006565">
    <property type="entry name" value="BTP"/>
</dbReference>
<evidence type="ECO:0000256" key="7">
    <source>
        <dbReference type="ARBA" id="ARBA00023015"/>
    </source>
</evidence>
<dbReference type="Pfam" id="PF00328">
    <property type="entry name" value="His_Phos_2"/>
    <property type="match status" value="1"/>
</dbReference>
<keyword evidence="13" id="KW-0472">Membrane</keyword>
<reference evidence="15 16" key="1">
    <citation type="submission" date="2023-03" db="EMBL/GenBank/DDBJ databases">
        <title>High-quality genome of Scylla paramamosain provides insights in environmental adaptation.</title>
        <authorList>
            <person name="Zhang L."/>
        </authorList>
    </citation>
    <scope>NUCLEOTIDE SEQUENCE [LARGE SCALE GENOMIC DNA]</scope>
    <source>
        <strain evidence="15">LZ_2023a</strain>
        <tissue evidence="15">Muscle</tissue>
    </source>
</reference>
<dbReference type="PANTHER" id="PTHR11567:SF211">
    <property type="entry name" value="PROSTATIC ACID PHOSPHATASE"/>
    <property type="match status" value="1"/>
</dbReference>
<dbReference type="EMBL" id="JARAKH010000036">
    <property type="protein sequence ID" value="KAK8384079.1"/>
    <property type="molecule type" value="Genomic_DNA"/>
</dbReference>
<dbReference type="CDD" id="cd07061">
    <property type="entry name" value="HP_HAP_like"/>
    <property type="match status" value="1"/>
</dbReference>
<comment type="subcellular location">
    <subcellularLocation>
        <location evidence="2">Nucleus</location>
    </subcellularLocation>
</comment>
<evidence type="ECO:0000256" key="12">
    <source>
        <dbReference type="SAM" id="MobiDB-lite"/>
    </source>
</evidence>
<dbReference type="Gene3D" id="1.10.20.10">
    <property type="entry name" value="Histone, subunit A"/>
    <property type="match status" value="1"/>
</dbReference>
<dbReference type="InterPro" id="IPR000560">
    <property type="entry name" value="His_Pase_clade-2"/>
</dbReference>
<evidence type="ECO:0000256" key="5">
    <source>
        <dbReference type="ARBA" id="ARBA00022729"/>
    </source>
</evidence>
<keyword evidence="16" id="KW-1185">Reference proteome</keyword>
<dbReference type="SUPFAM" id="SSF53254">
    <property type="entry name" value="Phosphoglycerate mutase-like"/>
    <property type="match status" value="1"/>
</dbReference>
<dbReference type="CDD" id="cd22918">
    <property type="entry name" value="HFD_TAF8"/>
    <property type="match status" value="1"/>
</dbReference>
<comment type="catalytic activity">
    <reaction evidence="1">
        <text>a phosphate monoester + H2O = an alcohol + phosphate</text>
        <dbReference type="Rhea" id="RHEA:15017"/>
        <dbReference type="ChEBI" id="CHEBI:15377"/>
        <dbReference type="ChEBI" id="CHEBI:30879"/>
        <dbReference type="ChEBI" id="CHEBI:43474"/>
        <dbReference type="ChEBI" id="CHEBI:67140"/>
        <dbReference type="EC" id="3.1.3.2"/>
    </reaction>
</comment>
<dbReference type="SMART" id="SM00576">
    <property type="entry name" value="BTP"/>
    <property type="match status" value="1"/>
</dbReference>
<dbReference type="GO" id="GO:0003993">
    <property type="term" value="F:acid phosphatase activity"/>
    <property type="evidence" value="ECO:0007669"/>
    <property type="project" value="UniProtKB-EC"/>
</dbReference>
<dbReference type="InterPro" id="IPR019473">
    <property type="entry name" value="TFIID_su8_C"/>
</dbReference>
<protein>
    <recommendedName>
        <fullName evidence="4">acid phosphatase</fullName>
        <ecNumber evidence="4">3.1.3.2</ecNumber>
    </recommendedName>
</protein>
<evidence type="ECO:0000256" key="6">
    <source>
        <dbReference type="ARBA" id="ARBA00022801"/>
    </source>
</evidence>
<dbReference type="AlphaFoldDB" id="A0AAW0T8V4"/>
<dbReference type="Pfam" id="PF07524">
    <property type="entry name" value="Bromo_TP"/>
    <property type="match status" value="1"/>
</dbReference>
<evidence type="ECO:0000256" key="1">
    <source>
        <dbReference type="ARBA" id="ARBA00000032"/>
    </source>
</evidence>
<dbReference type="Pfam" id="PF10406">
    <property type="entry name" value="TAF8_C"/>
    <property type="match status" value="1"/>
</dbReference>
<evidence type="ECO:0000256" key="2">
    <source>
        <dbReference type="ARBA" id="ARBA00004123"/>
    </source>
</evidence>
<dbReference type="GO" id="GO:0046982">
    <property type="term" value="F:protein heterodimerization activity"/>
    <property type="evidence" value="ECO:0007669"/>
    <property type="project" value="InterPro"/>
</dbReference>
<comment type="similarity">
    <text evidence="3">Belongs to the histidine acid phosphatase family.</text>
</comment>
<keyword evidence="5" id="KW-0732">Signal</keyword>
<evidence type="ECO:0000256" key="10">
    <source>
        <dbReference type="ARBA" id="ARBA00023180"/>
    </source>
</evidence>
<evidence type="ECO:0000256" key="3">
    <source>
        <dbReference type="ARBA" id="ARBA00005375"/>
    </source>
</evidence>
<dbReference type="PROSITE" id="PS00778">
    <property type="entry name" value="HIS_ACID_PHOSPHAT_2"/>
    <property type="match status" value="1"/>
</dbReference>
<dbReference type="InterPro" id="IPR009072">
    <property type="entry name" value="Histone-fold"/>
</dbReference>
<keyword evidence="6" id="KW-0378">Hydrolase</keyword>
<keyword evidence="7" id="KW-0805">Transcription regulation</keyword>
<dbReference type="Proteomes" id="UP001487740">
    <property type="component" value="Unassembled WGS sequence"/>
</dbReference>
<gene>
    <name evidence="15" type="ORF">O3P69_016066</name>
</gene>
<keyword evidence="10" id="KW-0325">Glycoprotein</keyword>
<feature type="transmembrane region" description="Helical" evidence="13">
    <location>
        <begin position="631"/>
        <end position="653"/>
    </location>
</feature>
<sequence>MAAAPPAPGETQGTLDPRRKTLAAAVAGILQEVGFLAFEKAALGTLTEMLQSLLHEIGRSTRAYSELAYRTEPVGADVVMALVDMGITLEGLQAFRSRPNRVVITAPSQQIRSHTRHTSLTTCRPFPDTHTYCFSHTYKQPVTEYEAIREKAAAQKRDIERALTKFATKTRDTQNLFLTDDKEYLLVSVEPNPKAYLDALMPRDQVFEEEEEHHTKKKRRIATEEGDPGQEKDKMNESQEGELDNPYLRPVKMPRKGKAKNLLDHHAWADEQDSTLQLVQMLYRHGDRSPITLYPTDPHGNVSAVWPMGLGQLTKKGKAMHYELGHWLRGRYNTLVGAEWVPEELVVRSSDTDRTLMSAACNLAAFYFPKHEEERFEKHLPWMPTPIHTVPANLDKLILIDSSCPRAKVEEKNLDDLPEVRKILDENQDLFKFLSEKTGETVDNITAVSYLFDTLQIEAAYNLTLPSWTKDIWERMERLHFLSFKLMAYTPELKSLRAGPLIKEFGDNMKKKVAGNSSSSSISNTKIYMYSAHDATLAILTEALGVYNGLPPPYATVFLLELHKVGDQHFVKMYYHNDTAMKEPPYPLVLPGCSERCPLDNWLSLTAKVVLDDWDKECHSGYPFGLSLNTFAAICAAVILGVLLLILLIYNLIMCHRRKSHFAYRPVPSSSP</sequence>
<dbReference type="InterPro" id="IPR033379">
    <property type="entry name" value="Acid_Pase_AS"/>
</dbReference>
<evidence type="ECO:0000256" key="11">
    <source>
        <dbReference type="ARBA" id="ARBA00023242"/>
    </source>
</evidence>
<dbReference type="EC" id="3.1.3.2" evidence="4"/>
<evidence type="ECO:0000256" key="9">
    <source>
        <dbReference type="ARBA" id="ARBA00023163"/>
    </source>
</evidence>
<dbReference type="GO" id="GO:0005634">
    <property type="term" value="C:nucleus"/>
    <property type="evidence" value="ECO:0007669"/>
    <property type="project" value="UniProtKB-SubCell"/>
</dbReference>
<feature type="region of interest" description="Disordered" evidence="12">
    <location>
        <begin position="207"/>
        <end position="251"/>
    </location>
</feature>
<keyword evidence="8" id="KW-1015">Disulfide bond</keyword>
<evidence type="ECO:0000259" key="14">
    <source>
        <dbReference type="SMART" id="SM00576"/>
    </source>
</evidence>
<dbReference type="PROSITE" id="PS00616">
    <property type="entry name" value="HIS_ACID_PHOSPHAT_1"/>
    <property type="match status" value="1"/>
</dbReference>
<name>A0AAW0T8V4_SCYPA</name>
<evidence type="ECO:0000313" key="15">
    <source>
        <dbReference type="EMBL" id="KAK8384079.1"/>
    </source>
</evidence>
<evidence type="ECO:0000256" key="4">
    <source>
        <dbReference type="ARBA" id="ARBA00012646"/>
    </source>
</evidence>
<evidence type="ECO:0000256" key="8">
    <source>
        <dbReference type="ARBA" id="ARBA00023157"/>
    </source>
</evidence>
<evidence type="ECO:0000313" key="16">
    <source>
        <dbReference type="Proteomes" id="UP001487740"/>
    </source>
</evidence>
<keyword evidence="9" id="KW-0804">Transcription</keyword>
<dbReference type="PANTHER" id="PTHR11567">
    <property type="entry name" value="ACID PHOSPHATASE-RELATED"/>
    <property type="match status" value="1"/>
</dbReference>
<dbReference type="CDD" id="cd08049">
    <property type="entry name" value="TAF8"/>
    <property type="match status" value="1"/>
</dbReference>
<keyword evidence="11" id="KW-0539">Nucleus</keyword>
<evidence type="ECO:0000256" key="13">
    <source>
        <dbReference type="SAM" id="Phobius"/>
    </source>
</evidence>
<feature type="domain" description="Bromodomain associated" evidence="14">
    <location>
        <begin position="15"/>
        <end position="90"/>
    </location>
</feature>
<dbReference type="Gene3D" id="3.40.50.1240">
    <property type="entry name" value="Phosphoglycerate mutase-like"/>
    <property type="match status" value="1"/>
</dbReference>
<accession>A0AAW0T8V4</accession>
<dbReference type="InterPro" id="IPR050645">
    <property type="entry name" value="Histidine_acid_phosphatase"/>
</dbReference>
<organism evidence="15 16">
    <name type="scientific">Scylla paramamosain</name>
    <name type="common">Mud crab</name>
    <dbReference type="NCBI Taxonomy" id="85552"/>
    <lineage>
        <taxon>Eukaryota</taxon>
        <taxon>Metazoa</taxon>
        <taxon>Ecdysozoa</taxon>
        <taxon>Arthropoda</taxon>
        <taxon>Crustacea</taxon>
        <taxon>Multicrustacea</taxon>
        <taxon>Malacostraca</taxon>
        <taxon>Eumalacostraca</taxon>
        <taxon>Eucarida</taxon>
        <taxon>Decapoda</taxon>
        <taxon>Pleocyemata</taxon>
        <taxon>Brachyura</taxon>
        <taxon>Eubrachyura</taxon>
        <taxon>Portunoidea</taxon>
        <taxon>Portunidae</taxon>
        <taxon>Portuninae</taxon>
        <taxon>Scylla</taxon>
    </lineage>
</organism>
<dbReference type="InterPro" id="IPR029033">
    <property type="entry name" value="His_PPase_superfam"/>
</dbReference>
<comment type="caution">
    <text evidence="15">The sequence shown here is derived from an EMBL/GenBank/DDBJ whole genome shotgun (WGS) entry which is preliminary data.</text>
</comment>
<keyword evidence="13" id="KW-0812">Transmembrane</keyword>